<dbReference type="KEGG" id="mgin:FRZ54_12830"/>
<dbReference type="EMBL" id="CP042436">
    <property type="protein sequence ID" value="QEC63423.1"/>
    <property type="molecule type" value="Genomic_DNA"/>
</dbReference>
<evidence type="ECO:0000256" key="1">
    <source>
        <dbReference type="SAM" id="SignalP"/>
    </source>
</evidence>
<dbReference type="RefSeq" id="WP_147031999.1">
    <property type="nucleotide sequence ID" value="NZ_CP042436.1"/>
</dbReference>
<dbReference type="Proteomes" id="UP000321479">
    <property type="component" value="Chromosome"/>
</dbReference>
<feature type="signal peptide" evidence="1">
    <location>
        <begin position="1"/>
        <end position="23"/>
    </location>
</feature>
<keyword evidence="4" id="KW-1185">Reference proteome</keyword>
<evidence type="ECO:0000313" key="4">
    <source>
        <dbReference type="Proteomes" id="UP000321479"/>
    </source>
</evidence>
<accession>A0A5B8UWR9</accession>
<evidence type="ECO:0000313" key="3">
    <source>
        <dbReference type="EMBL" id="QEC63423.1"/>
    </source>
</evidence>
<proteinExistence type="predicted"/>
<keyword evidence="1" id="KW-0732">Signal</keyword>
<dbReference type="AlphaFoldDB" id="A0A5B8UWR9"/>
<dbReference type="Pfam" id="PF11827">
    <property type="entry name" value="DUF3347"/>
    <property type="match status" value="1"/>
</dbReference>
<evidence type="ECO:0000259" key="2">
    <source>
        <dbReference type="Pfam" id="PF11827"/>
    </source>
</evidence>
<reference evidence="3 4" key="1">
    <citation type="journal article" date="2017" name="Curr. Microbiol.">
        <title>Mucilaginibacter ginsenosidivorans sp. nov., Isolated from Soil of Ginseng Field.</title>
        <authorList>
            <person name="Kim M.M."/>
            <person name="Siddiqi M.Z."/>
            <person name="Im W.T."/>
        </authorList>
    </citation>
    <scope>NUCLEOTIDE SEQUENCE [LARGE SCALE GENOMIC DNA]</scope>
    <source>
        <strain evidence="3 4">Gsoil 3017</strain>
    </source>
</reference>
<feature type="chain" id="PRO_5022909222" evidence="1">
    <location>
        <begin position="24"/>
        <end position="169"/>
    </location>
</feature>
<gene>
    <name evidence="3" type="ORF">FRZ54_12830</name>
</gene>
<feature type="domain" description="DUF3347" evidence="2">
    <location>
        <begin position="34"/>
        <end position="121"/>
    </location>
</feature>
<dbReference type="InterPro" id="IPR021782">
    <property type="entry name" value="DUF3347"/>
</dbReference>
<organism evidence="3 4">
    <name type="scientific">Mucilaginibacter ginsenosidivorans</name>
    <dbReference type="NCBI Taxonomy" id="398053"/>
    <lineage>
        <taxon>Bacteria</taxon>
        <taxon>Pseudomonadati</taxon>
        <taxon>Bacteroidota</taxon>
        <taxon>Sphingobacteriia</taxon>
        <taxon>Sphingobacteriales</taxon>
        <taxon>Sphingobacteriaceae</taxon>
        <taxon>Mucilaginibacter</taxon>
    </lineage>
</organism>
<name>A0A5B8UWR9_9SPHI</name>
<dbReference type="OrthoDB" id="5513217at2"/>
<sequence length="169" mass="18752">MKATKFLAVLLLLVAVTHVQVKAADLNSSINAAVKSYLDIKNALATDNSKAANDAAKKFTEDIKNINAGQMDAKQKSVWQKYAEKLRFDGQHIGESTDIKHQREHFGSLSANMFTVLKALKGNEMALYEQYCPMAKKTWLNETATIRNPYLGKEMPTCGVVKETLKASK</sequence>
<protein>
    <submittedName>
        <fullName evidence="3">DUF3347 domain-containing protein</fullName>
    </submittedName>
</protein>